<evidence type="ECO:0008006" key="3">
    <source>
        <dbReference type="Google" id="ProtNLM"/>
    </source>
</evidence>
<dbReference type="EMBL" id="BA000026">
    <property type="protein sequence ID" value="BAC44700.1"/>
    <property type="molecule type" value="Genomic_DNA"/>
</dbReference>
<accession>Q8EUL2</accession>
<evidence type="ECO:0000313" key="1">
    <source>
        <dbReference type="EMBL" id="BAC44700.1"/>
    </source>
</evidence>
<dbReference type="RefSeq" id="WP_011077729.1">
    <property type="nucleotide sequence ID" value="NC_004432.1"/>
</dbReference>
<dbReference type="eggNOG" id="COG1403">
    <property type="taxonomic scope" value="Bacteria"/>
</dbReference>
<dbReference type="InParanoid" id="Q8EUL2"/>
<dbReference type="HOGENOM" id="CLU_1459804_0_0_14"/>
<evidence type="ECO:0000313" key="2">
    <source>
        <dbReference type="Proteomes" id="UP000002522"/>
    </source>
</evidence>
<organism evidence="1 2">
    <name type="scientific">Malacoplasma penetrans (strain HF-2)</name>
    <name type="common">Mycoplasma penetrans</name>
    <dbReference type="NCBI Taxonomy" id="272633"/>
    <lineage>
        <taxon>Bacteria</taxon>
        <taxon>Bacillati</taxon>
        <taxon>Mycoplasmatota</taxon>
        <taxon>Mycoplasmoidales</taxon>
        <taxon>Mycoplasmoidaceae</taxon>
        <taxon>Malacoplasma</taxon>
    </lineage>
</organism>
<dbReference type="KEGG" id="mpe:MYPE9090"/>
<sequence length="185" mass="22467">MSKSLIFQLDYLPAGAHYNNLRYILKKEHWNTIVNNVRKYKKYKCEFCNRQFDPKNTKVLKYLHCHEEWTFNYENRHQILTNLLLLCNDCHNCQHINFASLLNKEDKTLNHFKKMNNLSQSDFNELKRNNLLFRNNCSDKTQISREQLDRVEEWSFKMGVKLSNYFEDVTTAEKMQEFLDYISNF</sequence>
<proteinExistence type="predicted"/>
<dbReference type="AlphaFoldDB" id="Q8EUL2"/>
<gene>
    <name evidence="1" type="ordered locus">MYPE9090</name>
</gene>
<name>Q8EUL2_MALP2</name>
<protein>
    <recommendedName>
        <fullName evidence="3">HNH endonuclease</fullName>
    </recommendedName>
</protein>
<reference evidence="1 2" key="1">
    <citation type="journal article" date="2002" name="Nucleic Acids Res.">
        <title>The complete genomic sequence of Mycoplasma penetrans, an intracellular bacterial pathogen in humans.</title>
        <authorList>
            <person name="Sasaki Y."/>
            <person name="Ishikawa J."/>
            <person name="Yamashita A."/>
            <person name="Oshima K."/>
            <person name="Kenri T."/>
            <person name="Furuya K."/>
            <person name="Yoshino C."/>
            <person name="Horino A."/>
            <person name="Shiba T."/>
            <person name="Sasaki T."/>
            <person name="Hattori M."/>
        </authorList>
    </citation>
    <scope>NUCLEOTIDE SEQUENCE [LARGE SCALE GENOMIC DNA]</scope>
    <source>
        <strain evidence="1 2">HF-2</strain>
    </source>
</reference>
<dbReference type="Proteomes" id="UP000002522">
    <property type="component" value="Chromosome"/>
</dbReference>
<keyword evidence="2" id="KW-1185">Reference proteome</keyword>
<dbReference type="STRING" id="272633.gene:10732031"/>